<evidence type="ECO:0000313" key="1">
    <source>
        <dbReference type="EMBL" id="ABE29891.1"/>
    </source>
</evidence>
<reference evidence="1 2" key="1">
    <citation type="journal article" date="2006" name="Proc. Natl. Acad. Sci. U.S.A.">
        <title>Burkholderia xenovorans LB400 harbors a multi-replicon, 9.73-Mbp genome shaped for versatility.</title>
        <authorList>
            <person name="Chain P.S."/>
            <person name="Denef V.J."/>
            <person name="Konstantinidis K.T."/>
            <person name="Vergez L.M."/>
            <person name="Agullo L."/>
            <person name="Reyes V.L."/>
            <person name="Hauser L."/>
            <person name="Cordova M."/>
            <person name="Gomez L."/>
            <person name="Gonzalez M."/>
            <person name="Land M."/>
            <person name="Lao V."/>
            <person name="Larimer F."/>
            <person name="LiPuma J.J."/>
            <person name="Mahenthiralingam E."/>
            <person name="Malfatti S.A."/>
            <person name="Marx C.J."/>
            <person name="Parnell J.J."/>
            <person name="Ramette A."/>
            <person name="Richardson P."/>
            <person name="Seeger M."/>
            <person name="Smith D."/>
            <person name="Spilker T."/>
            <person name="Sul W.J."/>
            <person name="Tsoi T.V."/>
            <person name="Ulrich L.E."/>
            <person name="Zhulin I.B."/>
            <person name="Tiedje J.M."/>
        </authorList>
    </citation>
    <scope>NUCLEOTIDE SEQUENCE [LARGE SCALE GENOMIC DNA]</scope>
    <source>
        <strain evidence="1 2">LB400</strain>
    </source>
</reference>
<sequence>MEKLLAFINSLSPSEREHFASTCRTTIGYLRKAISAGQELRPDLCVRIERYPGCPVGRIDLRPRDWFENWPELVAASPPRAPLQEEGV</sequence>
<dbReference type="Proteomes" id="UP000001817">
    <property type="component" value="Chromosome 1"/>
</dbReference>
<dbReference type="KEGG" id="bxe:Bxe_A3088"/>
<gene>
    <name evidence="1" type="ORF">Bxe_A3088</name>
</gene>
<accession>Q141U8</accession>
<evidence type="ECO:0008006" key="3">
    <source>
        <dbReference type="Google" id="ProtNLM"/>
    </source>
</evidence>
<name>Q141U8_PARXL</name>
<dbReference type="EMBL" id="CP000270">
    <property type="protein sequence ID" value="ABE29891.1"/>
    <property type="molecule type" value="Genomic_DNA"/>
</dbReference>
<dbReference type="eggNOG" id="COG4197">
    <property type="taxonomic scope" value="Bacteria"/>
</dbReference>
<protein>
    <recommendedName>
        <fullName evidence="3">Helix-turn-helix domain-containing protein</fullName>
    </recommendedName>
</protein>
<evidence type="ECO:0000313" key="2">
    <source>
        <dbReference type="Proteomes" id="UP000001817"/>
    </source>
</evidence>
<dbReference type="AlphaFoldDB" id="Q141U8"/>
<keyword evidence="2" id="KW-1185">Reference proteome</keyword>
<proteinExistence type="predicted"/>
<organism evidence="1 2">
    <name type="scientific">Paraburkholderia xenovorans (strain LB400)</name>
    <dbReference type="NCBI Taxonomy" id="266265"/>
    <lineage>
        <taxon>Bacteria</taxon>
        <taxon>Pseudomonadati</taxon>
        <taxon>Pseudomonadota</taxon>
        <taxon>Betaproteobacteria</taxon>
        <taxon>Burkholderiales</taxon>
        <taxon>Burkholderiaceae</taxon>
        <taxon>Paraburkholderia</taxon>
    </lineage>
</organism>
<dbReference type="STRING" id="266265.Bxe_A3088"/>